<feature type="compositionally biased region" description="Polar residues" evidence="1">
    <location>
        <begin position="592"/>
        <end position="610"/>
    </location>
</feature>
<sequence>MSQLCVHGRQQLAAHGKEIPAHPPNRLNPLLSTAIGKDKDYVPEDDSEDESADGDDDDDEDELEEYEELVGREATHTPNVDYDKEDPPMTEGSTYPNMKEFKVALCMHAIQCEFEFKTARSGPHRFIAYCSRKQTDKCPWRIYASSTVDRSSVVVRKNPFAHDCFSTRRKKKVKNATKHWVYEKVKDFLIDDATLKAKALQKKIKERYKVHIHYKILAPSQLCGDWNRSFDNLYRFKAQIKSCSPGSLRVPSGCRPYLAIDSTFLTGRFKGQLASASAVDGHNWLYPVAFGVFDSETNDNWIWFMQHLREAIGSLRGLAICTDAGQPVMEGVGKVFPEAEHRECMFHLVNNFKKKYNGKVFDDHLWAAAYSWNPYLFEKHWAAMDQAKPEATNYLRRCHNRLWTRSQFRTICKVDYVTNNLAECTNNWIKHHKSLNLDDLMDKIRQLLMMKWNQRRKVARKLEGLILPHVIKKLNEQSHELNLEVGECLEQVAEVTAMGGSAFRFVVCGIPCKHALAFITSLPNARIENYVDMPRAGRPKARDSKGIPRKLRNASTSVPFVKTMAIIYWHNCKKGNPDDIAAMMAVRRKSRSGSNQPKPLSIKFQSSNEQRPAPKKVKRKTKKKEIAKPDIPMPSFDSPAMETRSRTIDSISPAMSTASKRRLSL</sequence>
<dbReference type="EMBL" id="CP144745">
    <property type="protein sequence ID" value="WVZ48937.1"/>
    <property type="molecule type" value="Genomic_DNA"/>
</dbReference>
<feature type="compositionally biased region" description="Basic residues" evidence="1">
    <location>
        <begin position="613"/>
        <end position="625"/>
    </location>
</feature>
<evidence type="ECO:0008006" key="6">
    <source>
        <dbReference type="Google" id="ProtNLM"/>
    </source>
</evidence>
<proteinExistence type="predicted"/>
<feature type="region of interest" description="Disordered" evidence="1">
    <location>
        <begin position="587"/>
        <end position="665"/>
    </location>
</feature>
<feature type="domain" description="Transposase MuDR plant" evidence="2">
    <location>
        <begin position="89"/>
        <end position="149"/>
    </location>
</feature>
<feature type="compositionally biased region" description="Basic and acidic residues" evidence="1">
    <location>
        <begin position="69"/>
        <end position="87"/>
    </location>
</feature>
<evidence type="ECO:0000259" key="2">
    <source>
        <dbReference type="Pfam" id="PF03108"/>
    </source>
</evidence>
<feature type="region of interest" description="Disordered" evidence="1">
    <location>
        <begin position="14"/>
        <end position="94"/>
    </location>
</feature>
<dbReference type="InterPro" id="IPR004332">
    <property type="entry name" value="Transposase_MuDR"/>
</dbReference>
<evidence type="ECO:0000259" key="3">
    <source>
        <dbReference type="Pfam" id="PF10551"/>
    </source>
</evidence>
<dbReference type="InterPro" id="IPR018289">
    <property type="entry name" value="MULE_transposase_dom"/>
</dbReference>
<evidence type="ECO:0000256" key="1">
    <source>
        <dbReference type="SAM" id="MobiDB-lite"/>
    </source>
</evidence>
<gene>
    <name evidence="4" type="ORF">U9M48_000327</name>
</gene>
<dbReference type="Pfam" id="PF03108">
    <property type="entry name" value="DBD_Tnp_Mut"/>
    <property type="match status" value="1"/>
</dbReference>
<dbReference type="Proteomes" id="UP001341281">
    <property type="component" value="Chromosome 01"/>
</dbReference>
<reference evidence="4 5" key="1">
    <citation type="submission" date="2024-02" db="EMBL/GenBank/DDBJ databases">
        <title>High-quality chromosome-scale genome assembly of Pensacola bahiagrass (Paspalum notatum Flugge var. saurae).</title>
        <authorList>
            <person name="Vega J.M."/>
            <person name="Podio M."/>
            <person name="Orjuela J."/>
            <person name="Siena L.A."/>
            <person name="Pessino S.C."/>
            <person name="Combes M.C."/>
            <person name="Mariac C."/>
            <person name="Albertini E."/>
            <person name="Pupilli F."/>
            <person name="Ortiz J.P.A."/>
            <person name="Leblanc O."/>
        </authorList>
    </citation>
    <scope>NUCLEOTIDE SEQUENCE [LARGE SCALE GENOMIC DNA]</scope>
    <source>
        <strain evidence="4">R1</strain>
        <tissue evidence="4">Leaf</tissue>
    </source>
</reference>
<dbReference type="PANTHER" id="PTHR31973:SF195">
    <property type="entry name" value="MUDR FAMILY TRANSPOSASE"/>
    <property type="match status" value="1"/>
</dbReference>
<protein>
    <recommendedName>
        <fullName evidence="6">Transposase</fullName>
    </recommendedName>
</protein>
<feature type="compositionally biased region" description="Acidic residues" evidence="1">
    <location>
        <begin position="43"/>
        <end position="68"/>
    </location>
</feature>
<keyword evidence="5" id="KW-1185">Reference proteome</keyword>
<organism evidence="4 5">
    <name type="scientific">Paspalum notatum var. saurae</name>
    <dbReference type="NCBI Taxonomy" id="547442"/>
    <lineage>
        <taxon>Eukaryota</taxon>
        <taxon>Viridiplantae</taxon>
        <taxon>Streptophyta</taxon>
        <taxon>Embryophyta</taxon>
        <taxon>Tracheophyta</taxon>
        <taxon>Spermatophyta</taxon>
        <taxon>Magnoliopsida</taxon>
        <taxon>Liliopsida</taxon>
        <taxon>Poales</taxon>
        <taxon>Poaceae</taxon>
        <taxon>PACMAD clade</taxon>
        <taxon>Panicoideae</taxon>
        <taxon>Andropogonodae</taxon>
        <taxon>Paspaleae</taxon>
        <taxon>Paspalinae</taxon>
        <taxon>Paspalum</taxon>
    </lineage>
</organism>
<accession>A0AAQ3PL98</accession>
<evidence type="ECO:0000313" key="5">
    <source>
        <dbReference type="Proteomes" id="UP001341281"/>
    </source>
</evidence>
<dbReference type="Pfam" id="PF10551">
    <property type="entry name" value="MULE"/>
    <property type="match status" value="1"/>
</dbReference>
<feature type="domain" description="MULE transposase" evidence="3">
    <location>
        <begin position="258"/>
        <end position="351"/>
    </location>
</feature>
<feature type="compositionally biased region" description="Polar residues" evidence="1">
    <location>
        <begin position="648"/>
        <end position="658"/>
    </location>
</feature>
<dbReference type="AlphaFoldDB" id="A0AAQ3PL98"/>
<dbReference type="PANTHER" id="PTHR31973">
    <property type="entry name" value="POLYPROTEIN, PUTATIVE-RELATED"/>
    <property type="match status" value="1"/>
</dbReference>
<evidence type="ECO:0000313" key="4">
    <source>
        <dbReference type="EMBL" id="WVZ48937.1"/>
    </source>
</evidence>
<name>A0AAQ3PL98_PASNO</name>